<evidence type="ECO:0000313" key="2">
    <source>
        <dbReference type="EMBL" id="KAG8088882.1"/>
    </source>
</evidence>
<keyword evidence="3" id="KW-1185">Reference proteome</keyword>
<feature type="region of interest" description="Disordered" evidence="1">
    <location>
        <begin position="1"/>
        <end position="57"/>
    </location>
</feature>
<organism evidence="2 3">
    <name type="scientific">Zizania palustris</name>
    <name type="common">Northern wild rice</name>
    <dbReference type="NCBI Taxonomy" id="103762"/>
    <lineage>
        <taxon>Eukaryota</taxon>
        <taxon>Viridiplantae</taxon>
        <taxon>Streptophyta</taxon>
        <taxon>Embryophyta</taxon>
        <taxon>Tracheophyta</taxon>
        <taxon>Spermatophyta</taxon>
        <taxon>Magnoliopsida</taxon>
        <taxon>Liliopsida</taxon>
        <taxon>Poales</taxon>
        <taxon>Poaceae</taxon>
        <taxon>BOP clade</taxon>
        <taxon>Oryzoideae</taxon>
        <taxon>Oryzeae</taxon>
        <taxon>Zizaniinae</taxon>
        <taxon>Zizania</taxon>
    </lineage>
</organism>
<dbReference type="Proteomes" id="UP000729402">
    <property type="component" value="Unassembled WGS sequence"/>
</dbReference>
<gene>
    <name evidence="2" type="ORF">GUJ93_ZPchr0011g28535</name>
</gene>
<evidence type="ECO:0000313" key="3">
    <source>
        <dbReference type="Proteomes" id="UP000729402"/>
    </source>
</evidence>
<proteinExistence type="predicted"/>
<reference evidence="2" key="2">
    <citation type="submission" date="2021-02" db="EMBL/GenBank/DDBJ databases">
        <authorList>
            <person name="Kimball J.A."/>
            <person name="Haas M.W."/>
            <person name="Macchietto M."/>
            <person name="Kono T."/>
            <person name="Duquette J."/>
            <person name="Shao M."/>
        </authorList>
    </citation>
    <scope>NUCLEOTIDE SEQUENCE</scope>
    <source>
        <tissue evidence="2">Fresh leaf tissue</tissue>
    </source>
</reference>
<accession>A0A8J5WHG6</accession>
<feature type="compositionally biased region" description="Low complexity" evidence="1">
    <location>
        <begin position="1"/>
        <end position="15"/>
    </location>
</feature>
<reference evidence="2" key="1">
    <citation type="journal article" date="2021" name="bioRxiv">
        <title>Whole Genome Assembly and Annotation of Northern Wild Rice, Zizania palustris L., Supports a Whole Genome Duplication in the Zizania Genus.</title>
        <authorList>
            <person name="Haas M."/>
            <person name="Kono T."/>
            <person name="Macchietto M."/>
            <person name="Millas R."/>
            <person name="McGilp L."/>
            <person name="Shao M."/>
            <person name="Duquette J."/>
            <person name="Hirsch C.N."/>
            <person name="Kimball J."/>
        </authorList>
    </citation>
    <scope>NUCLEOTIDE SEQUENCE</scope>
    <source>
        <tissue evidence="2">Fresh leaf tissue</tissue>
    </source>
</reference>
<evidence type="ECO:0000256" key="1">
    <source>
        <dbReference type="SAM" id="MobiDB-lite"/>
    </source>
</evidence>
<dbReference type="AlphaFoldDB" id="A0A8J5WHG6"/>
<name>A0A8J5WHG6_ZIZPA</name>
<dbReference type="EMBL" id="JAAALK010000081">
    <property type="protein sequence ID" value="KAG8088882.1"/>
    <property type="molecule type" value="Genomic_DNA"/>
</dbReference>
<feature type="compositionally biased region" description="Basic residues" evidence="1">
    <location>
        <begin position="45"/>
        <end position="56"/>
    </location>
</feature>
<protein>
    <submittedName>
        <fullName evidence="2">Uncharacterized protein</fullName>
    </submittedName>
</protein>
<comment type="caution">
    <text evidence="2">The sequence shown here is derived from an EMBL/GenBank/DDBJ whole genome shotgun (WGS) entry which is preliminary data.</text>
</comment>
<feature type="compositionally biased region" description="Basic and acidic residues" evidence="1">
    <location>
        <begin position="17"/>
        <end position="28"/>
    </location>
</feature>
<sequence length="98" mass="10172">MTMAATMTDTSAPSSCRHHEALHDDDRGSGAPQSSSLPAKDVAGKLHHALGSRRPIRAGVRGDGQVALLQCSPPLIPGGVWLEVAELPLDGGQRSPSQ</sequence>